<dbReference type="RefSeq" id="WP_269277565.1">
    <property type="nucleotide sequence ID" value="NZ_JAPVOI010000004.1"/>
</dbReference>
<dbReference type="Pfam" id="PF08544">
    <property type="entry name" value="GHMP_kinases_C"/>
    <property type="match status" value="1"/>
</dbReference>
<comment type="pathway">
    <text evidence="10">Isoprenoid biosynthesis; isopentenyl diphosphate biosynthesis via DXP pathway; isopentenyl diphosphate from 1-deoxy-D-xylulose 5-phosphate: step 3/6.</text>
</comment>
<evidence type="ECO:0000256" key="6">
    <source>
        <dbReference type="ARBA" id="ARBA00022777"/>
    </source>
</evidence>
<evidence type="ECO:0000256" key="2">
    <source>
        <dbReference type="ARBA" id="ARBA00012052"/>
    </source>
</evidence>
<dbReference type="PIRSF" id="PIRSF010376">
    <property type="entry name" value="IspE"/>
    <property type="match status" value="1"/>
</dbReference>
<reference evidence="13" key="1">
    <citation type="submission" date="2022-10" db="EMBL/GenBank/DDBJ databases">
        <title>Whole genome sequencing of three plant growth promoting bacteria isolated from Vachellia tortilis subsp. raddiana in Morocco.</title>
        <authorList>
            <person name="Hnini M."/>
            <person name="Zouagui R."/>
            <person name="Zouagui H."/>
            <person name="Chemao Elfihri M.-W."/>
            <person name="Ibrahimi A."/>
            <person name="Sbabou L."/>
            <person name="Aurag J."/>
        </authorList>
    </citation>
    <scope>NUCLEOTIDE SEQUENCE</scope>
    <source>
        <strain evidence="13">LMR678</strain>
    </source>
</reference>
<keyword evidence="5 10" id="KW-0547">Nucleotide-binding</keyword>
<dbReference type="PANTHER" id="PTHR43527">
    <property type="entry name" value="4-DIPHOSPHOCYTIDYL-2-C-METHYL-D-ERYTHRITOL KINASE, CHLOROPLASTIC"/>
    <property type="match status" value="1"/>
</dbReference>
<dbReference type="Proteomes" id="UP001079430">
    <property type="component" value="Unassembled WGS sequence"/>
</dbReference>
<evidence type="ECO:0000256" key="5">
    <source>
        <dbReference type="ARBA" id="ARBA00022741"/>
    </source>
</evidence>
<keyword evidence="6 10" id="KW-0418">Kinase</keyword>
<dbReference type="Pfam" id="PF00288">
    <property type="entry name" value="GHMP_kinases_N"/>
    <property type="match status" value="1"/>
</dbReference>
<evidence type="ECO:0000256" key="10">
    <source>
        <dbReference type="HAMAP-Rule" id="MF_00061"/>
    </source>
</evidence>
<evidence type="ECO:0000256" key="1">
    <source>
        <dbReference type="ARBA" id="ARBA00009684"/>
    </source>
</evidence>
<protein>
    <recommendedName>
        <fullName evidence="3 10">4-diphosphocytidyl-2-C-methyl-D-erythritol kinase</fullName>
        <shortName evidence="10">CMK</shortName>
        <ecNumber evidence="2 10">2.7.1.148</ecNumber>
    </recommendedName>
    <alternativeName>
        <fullName evidence="9 10">4-(cytidine-5'-diphospho)-2-C-methyl-D-erythritol kinase</fullName>
    </alternativeName>
</protein>
<proteinExistence type="inferred from homology"/>
<evidence type="ECO:0000256" key="4">
    <source>
        <dbReference type="ARBA" id="ARBA00022679"/>
    </source>
</evidence>
<dbReference type="InterPro" id="IPR006204">
    <property type="entry name" value="GHMP_kinase_N_dom"/>
</dbReference>
<dbReference type="SUPFAM" id="SSF54211">
    <property type="entry name" value="Ribosomal protein S5 domain 2-like"/>
    <property type="match status" value="1"/>
</dbReference>
<dbReference type="SUPFAM" id="SSF55060">
    <property type="entry name" value="GHMP Kinase, C-terminal domain"/>
    <property type="match status" value="1"/>
</dbReference>
<feature type="binding site" evidence="10">
    <location>
        <begin position="111"/>
        <end position="121"/>
    </location>
    <ligand>
        <name>ATP</name>
        <dbReference type="ChEBI" id="CHEBI:30616"/>
    </ligand>
</feature>
<dbReference type="GO" id="GO:0050515">
    <property type="term" value="F:4-(cytidine 5'-diphospho)-2-C-methyl-D-erythritol kinase activity"/>
    <property type="evidence" value="ECO:0007669"/>
    <property type="project" value="UniProtKB-EC"/>
</dbReference>
<keyword evidence="4 10" id="KW-0808">Transferase</keyword>
<feature type="active site" evidence="10">
    <location>
        <position position="153"/>
    </location>
</feature>
<dbReference type="InterPro" id="IPR014721">
    <property type="entry name" value="Ribsml_uS5_D2-typ_fold_subgr"/>
</dbReference>
<feature type="domain" description="GHMP kinase N-terminal" evidence="11">
    <location>
        <begin position="79"/>
        <end position="161"/>
    </location>
</feature>
<evidence type="ECO:0000259" key="11">
    <source>
        <dbReference type="Pfam" id="PF00288"/>
    </source>
</evidence>
<keyword evidence="14" id="KW-1185">Reference proteome</keyword>
<dbReference type="EC" id="2.7.1.148" evidence="2 10"/>
<dbReference type="PANTHER" id="PTHR43527:SF2">
    <property type="entry name" value="4-DIPHOSPHOCYTIDYL-2-C-METHYL-D-ERYTHRITOL KINASE, CHLOROPLASTIC"/>
    <property type="match status" value="1"/>
</dbReference>
<dbReference type="HAMAP" id="MF_00061">
    <property type="entry name" value="IspE"/>
    <property type="match status" value="1"/>
</dbReference>
<evidence type="ECO:0000256" key="9">
    <source>
        <dbReference type="ARBA" id="ARBA00032554"/>
    </source>
</evidence>
<comment type="function">
    <text evidence="10">Catalyzes the phosphorylation of the position 2 hydroxy group of 4-diphosphocytidyl-2C-methyl-D-erythritol.</text>
</comment>
<evidence type="ECO:0000259" key="12">
    <source>
        <dbReference type="Pfam" id="PF08544"/>
    </source>
</evidence>
<keyword evidence="8 10" id="KW-0414">Isoprene biosynthesis</keyword>
<evidence type="ECO:0000256" key="3">
    <source>
        <dbReference type="ARBA" id="ARBA00017473"/>
    </source>
</evidence>
<dbReference type="InterPro" id="IPR020568">
    <property type="entry name" value="Ribosomal_Su5_D2-typ_SF"/>
</dbReference>
<dbReference type="Gene3D" id="3.30.230.10">
    <property type="match status" value="1"/>
</dbReference>
<dbReference type="NCBIfam" id="NF011202">
    <property type="entry name" value="PRK14608.1"/>
    <property type="match status" value="1"/>
</dbReference>
<gene>
    <name evidence="10" type="primary">ispE</name>
    <name evidence="13" type="ORF">O3W52_08505</name>
</gene>
<sequence length="303" mass="31161">MRLDGIPGFALTCAAPAKINLALHVIGQRADGHHLLESLVTFADCGDRIGLAAADADRFTVSGRFSGGLPLSAEGKDGNLVLRARDLLRRELASRSIAAGPVHLHLEKNLPVASGIGGGSADAAATLSGLLLLWGASIEPPTLDAIALELGADVPMCLDGGPLLAKGIGEEISPLPDLPSFAIVLVNPLVAVSTPVIFRTLVNKTDPPLILPLGIATAADWLSAMADMRNDLEVPARRLAPVIDDVSGALSAAGATLVRMSGSGATCFGLFESDERAQQAADRISASQPEWYVCAARTTGEGG</sequence>
<feature type="domain" description="GHMP kinase C-terminal" evidence="12">
    <location>
        <begin position="222"/>
        <end position="286"/>
    </location>
</feature>
<evidence type="ECO:0000313" key="14">
    <source>
        <dbReference type="Proteomes" id="UP001079430"/>
    </source>
</evidence>
<dbReference type="InterPro" id="IPR036554">
    <property type="entry name" value="GHMP_kinase_C_sf"/>
</dbReference>
<evidence type="ECO:0000256" key="7">
    <source>
        <dbReference type="ARBA" id="ARBA00022840"/>
    </source>
</evidence>
<name>A0ABT4KDT1_9HYPH</name>
<accession>A0ABT4KDT1</accession>
<feature type="active site" evidence="10">
    <location>
        <position position="18"/>
    </location>
</feature>
<comment type="similarity">
    <text evidence="1 10">Belongs to the GHMP kinase family. IspE subfamily.</text>
</comment>
<dbReference type="InterPro" id="IPR013750">
    <property type="entry name" value="GHMP_kinase_C_dom"/>
</dbReference>
<comment type="caution">
    <text evidence="13">The sequence shown here is derived from an EMBL/GenBank/DDBJ whole genome shotgun (WGS) entry which is preliminary data.</text>
</comment>
<organism evidence="13 14">
    <name type="scientific">Sinorhizobium psoraleae</name>
    <dbReference type="NCBI Taxonomy" id="520838"/>
    <lineage>
        <taxon>Bacteria</taxon>
        <taxon>Pseudomonadati</taxon>
        <taxon>Pseudomonadota</taxon>
        <taxon>Alphaproteobacteria</taxon>
        <taxon>Hyphomicrobiales</taxon>
        <taxon>Rhizobiaceae</taxon>
        <taxon>Sinorhizobium/Ensifer group</taxon>
        <taxon>Sinorhizobium</taxon>
    </lineage>
</organism>
<dbReference type="EMBL" id="JAPVOI010000004">
    <property type="protein sequence ID" value="MCZ4090108.1"/>
    <property type="molecule type" value="Genomic_DNA"/>
</dbReference>
<comment type="catalytic activity">
    <reaction evidence="10">
        <text>4-CDP-2-C-methyl-D-erythritol + ATP = 4-CDP-2-C-methyl-D-erythritol 2-phosphate + ADP + H(+)</text>
        <dbReference type="Rhea" id="RHEA:18437"/>
        <dbReference type="ChEBI" id="CHEBI:15378"/>
        <dbReference type="ChEBI" id="CHEBI:30616"/>
        <dbReference type="ChEBI" id="CHEBI:57823"/>
        <dbReference type="ChEBI" id="CHEBI:57919"/>
        <dbReference type="ChEBI" id="CHEBI:456216"/>
        <dbReference type="EC" id="2.7.1.148"/>
    </reaction>
</comment>
<dbReference type="Gene3D" id="3.30.70.890">
    <property type="entry name" value="GHMP kinase, C-terminal domain"/>
    <property type="match status" value="1"/>
</dbReference>
<evidence type="ECO:0000256" key="8">
    <source>
        <dbReference type="ARBA" id="ARBA00023229"/>
    </source>
</evidence>
<keyword evidence="7 10" id="KW-0067">ATP-binding</keyword>
<dbReference type="InterPro" id="IPR004424">
    <property type="entry name" value="IspE"/>
</dbReference>
<evidence type="ECO:0000313" key="13">
    <source>
        <dbReference type="EMBL" id="MCZ4090108.1"/>
    </source>
</evidence>
<dbReference type="NCBIfam" id="TIGR00154">
    <property type="entry name" value="ispE"/>
    <property type="match status" value="1"/>
</dbReference>